<proteinExistence type="predicted"/>
<name>A0AA88INU4_CHASR</name>
<accession>A0AA88INU4</accession>
<keyword evidence="2" id="KW-1185">Reference proteome</keyword>
<evidence type="ECO:0000313" key="1">
    <source>
        <dbReference type="EMBL" id="KAK2820276.1"/>
    </source>
</evidence>
<gene>
    <name evidence="1" type="ORF">Q5P01_023235</name>
</gene>
<protein>
    <submittedName>
        <fullName evidence="1">Uncharacterized protein</fullName>
    </submittedName>
</protein>
<dbReference type="AlphaFoldDB" id="A0AA88INU4"/>
<dbReference type="EMBL" id="JAUPFM010000019">
    <property type="protein sequence ID" value="KAK2820276.1"/>
    <property type="molecule type" value="Genomic_DNA"/>
</dbReference>
<reference evidence="1" key="1">
    <citation type="submission" date="2023-07" db="EMBL/GenBank/DDBJ databases">
        <title>Chromosome-level Genome Assembly of Striped Snakehead (Channa striata).</title>
        <authorList>
            <person name="Liu H."/>
        </authorList>
    </citation>
    <scope>NUCLEOTIDE SEQUENCE</scope>
    <source>
        <strain evidence="1">Gz</strain>
        <tissue evidence="1">Muscle</tissue>
    </source>
</reference>
<sequence>MYLCDITPEKKNGQFIKQSGEQYSGQEQLSDRLTGQIVGPIASPRGDASPPLYFLPSGLRPEPTSWEHGAERLQPTTLWVMTQ</sequence>
<organism evidence="1 2">
    <name type="scientific">Channa striata</name>
    <name type="common">Snakehead murrel</name>
    <name type="synonym">Ophicephalus striatus</name>
    <dbReference type="NCBI Taxonomy" id="64152"/>
    <lineage>
        <taxon>Eukaryota</taxon>
        <taxon>Metazoa</taxon>
        <taxon>Chordata</taxon>
        <taxon>Craniata</taxon>
        <taxon>Vertebrata</taxon>
        <taxon>Euteleostomi</taxon>
        <taxon>Actinopterygii</taxon>
        <taxon>Neopterygii</taxon>
        <taxon>Teleostei</taxon>
        <taxon>Neoteleostei</taxon>
        <taxon>Acanthomorphata</taxon>
        <taxon>Anabantaria</taxon>
        <taxon>Anabantiformes</taxon>
        <taxon>Channoidei</taxon>
        <taxon>Channidae</taxon>
        <taxon>Channa</taxon>
    </lineage>
</organism>
<dbReference type="Proteomes" id="UP001187415">
    <property type="component" value="Unassembled WGS sequence"/>
</dbReference>
<comment type="caution">
    <text evidence="1">The sequence shown here is derived from an EMBL/GenBank/DDBJ whole genome shotgun (WGS) entry which is preliminary data.</text>
</comment>
<evidence type="ECO:0000313" key="2">
    <source>
        <dbReference type="Proteomes" id="UP001187415"/>
    </source>
</evidence>